<sequence>MVFSLLAPDEVSTSGIVAVEVNGQHNEASCGFKPRRAFLAPFCQHFHFSYSGMNLALWSRKISGLSNLQGFKGRFSAENWRPIFGCEAFHRWHGLVISLPDVSEQTHKAPRVCDYATVGSVEMRGEQCSLLKPVPACGSVPSPPFAESEGTVSALVERTFLGVPP</sequence>
<proteinExistence type="predicted"/>
<dbReference type="AlphaFoldDB" id="A0A7S6K658"/>
<organism evidence="2">
    <name type="scientific">Pseudomonas aeruginosa</name>
    <dbReference type="NCBI Taxonomy" id="287"/>
    <lineage>
        <taxon>Bacteria</taxon>
        <taxon>Pseudomonadati</taxon>
        <taxon>Pseudomonadota</taxon>
        <taxon>Gammaproteobacteria</taxon>
        <taxon>Pseudomonadales</taxon>
        <taxon>Pseudomonadaceae</taxon>
        <taxon>Pseudomonas</taxon>
    </lineage>
</organism>
<dbReference type="EMBL" id="MN894888">
    <property type="protein sequence ID" value="QLG05086.1"/>
    <property type="molecule type" value="Genomic_DNA"/>
</dbReference>
<protein>
    <submittedName>
        <fullName evidence="2">Uncharacterized protein</fullName>
    </submittedName>
</protein>
<name>A0A7S6K658_PSEAI</name>
<dbReference type="EMBL" id="MN894887">
    <property type="protein sequence ID" value="QNI17567.1"/>
    <property type="molecule type" value="Genomic_DNA"/>
</dbReference>
<geneLocation type="plasmid" evidence="1">
    <name>pSE5369-VIM</name>
</geneLocation>
<reference evidence="1" key="1">
    <citation type="submission" date="2019-12" db="EMBL/GenBank/DDBJ databases">
        <title>Compelete sequence of pSE5369-VIM.</title>
        <authorList>
            <person name="Zhou D."/>
        </authorList>
    </citation>
    <scope>NUCLEOTIDE SEQUENCE</scope>
    <source>
        <strain evidence="1">SE5369</strain>
        <plasmid evidence="1">pSE5369-VIM</plasmid>
    </source>
</reference>
<evidence type="ECO:0000313" key="1">
    <source>
        <dbReference type="EMBL" id="QLG05086.1"/>
    </source>
</evidence>
<geneLocation type="plasmid" evidence="2">
    <name>pSE5416-KPC</name>
</geneLocation>
<reference evidence="2" key="2">
    <citation type="submission" date="2019-12" db="EMBL/GenBank/DDBJ databases">
        <title>Compelete sequence of pSE5416-KPC.</title>
        <authorList>
            <person name="Zhou D."/>
        </authorList>
    </citation>
    <scope>NUCLEOTIDE SEQUENCE</scope>
    <source>
        <strain evidence="2">SE5416</strain>
        <plasmid evidence="2">pSE5416-KPC</plasmid>
    </source>
</reference>
<evidence type="ECO:0000313" key="2">
    <source>
        <dbReference type="EMBL" id="QNI17567.1"/>
    </source>
</evidence>
<keyword evidence="2" id="KW-0614">Plasmid</keyword>
<accession>A0A7S6K658</accession>